<evidence type="ECO:0000313" key="2">
    <source>
        <dbReference type="EMBL" id="ACY18918.1"/>
    </source>
</evidence>
<feature type="compositionally biased region" description="Basic residues" evidence="1">
    <location>
        <begin position="138"/>
        <end position="157"/>
    </location>
</feature>
<dbReference type="OrthoDB" id="5516238at2"/>
<dbReference type="AlphaFoldDB" id="D0LQA9"/>
<feature type="region of interest" description="Disordered" evidence="1">
    <location>
        <begin position="115"/>
        <end position="157"/>
    </location>
</feature>
<dbReference type="eggNOG" id="ENOG503191D">
    <property type="taxonomic scope" value="Bacteria"/>
</dbReference>
<dbReference type="HOGENOM" id="CLU_146076_0_0_7"/>
<evidence type="ECO:0000256" key="1">
    <source>
        <dbReference type="SAM" id="MobiDB-lite"/>
    </source>
</evidence>
<keyword evidence="3" id="KW-1185">Reference proteome</keyword>
<proteinExistence type="predicted"/>
<dbReference type="InterPro" id="IPR036388">
    <property type="entry name" value="WH-like_DNA-bd_sf"/>
</dbReference>
<dbReference type="EMBL" id="CP001804">
    <property type="protein sequence ID" value="ACY18918.1"/>
    <property type="molecule type" value="Genomic_DNA"/>
</dbReference>
<dbReference type="InterPro" id="IPR036390">
    <property type="entry name" value="WH_DNA-bd_sf"/>
</dbReference>
<evidence type="ECO:0000313" key="3">
    <source>
        <dbReference type="Proteomes" id="UP000001880"/>
    </source>
</evidence>
<dbReference type="Gene3D" id="1.10.10.10">
    <property type="entry name" value="Winged helix-like DNA-binding domain superfamily/Winged helix DNA-binding domain"/>
    <property type="match status" value="1"/>
</dbReference>
<dbReference type="RefSeq" id="WP_012831510.1">
    <property type="nucleotide sequence ID" value="NC_013440.1"/>
</dbReference>
<accession>D0LQA9</accession>
<dbReference type="SUPFAM" id="SSF46785">
    <property type="entry name" value="Winged helix' DNA-binding domain"/>
    <property type="match status" value="1"/>
</dbReference>
<dbReference type="KEGG" id="hoh:Hoch_6449"/>
<dbReference type="Proteomes" id="UP000001880">
    <property type="component" value="Chromosome"/>
</dbReference>
<protein>
    <submittedName>
        <fullName evidence="2">Uncharacterized protein</fullName>
    </submittedName>
</protein>
<reference evidence="2 3" key="1">
    <citation type="journal article" date="2010" name="Stand. Genomic Sci.">
        <title>Complete genome sequence of Haliangium ochraceum type strain (SMP-2).</title>
        <authorList>
            <consortium name="US DOE Joint Genome Institute (JGI-PGF)"/>
            <person name="Ivanova N."/>
            <person name="Daum C."/>
            <person name="Lang E."/>
            <person name="Abt B."/>
            <person name="Kopitz M."/>
            <person name="Saunders E."/>
            <person name="Lapidus A."/>
            <person name="Lucas S."/>
            <person name="Glavina Del Rio T."/>
            <person name="Nolan M."/>
            <person name="Tice H."/>
            <person name="Copeland A."/>
            <person name="Cheng J.F."/>
            <person name="Chen F."/>
            <person name="Bruce D."/>
            <person name="Goodwin L."/>
            <person name="Pitluck S."/>
            <person name="Mavromatis K."/>
            <person name="Pati A."/>
            <person name="Mikhailova N."/>
            <person name="Chen A."/>
            <person name="Palaniappan K."/>
            <person name="Land M."/>
            <person name="Hauser L."/>
            <person name="Chang Y.J."/>
            <person name="Jeffries C.D."/>
            <person name="Detter J.C."/>
            <person name="Brettin T."/>
            <person name="Rohde M."/>
            <person name="Goker M."/>
            <person name="Bristow J."/>
            <person name="Markowitz V."/>
            <person name="Eisen J.A."/>
            <person name="Hugenholtz P."/>
            <person name="Kyrpides N.C."/>
            <person name="Klenk H.P."/>
        </authorList>
    </citation>
    <scope>NUCLEOTIDE SEQUENCE [LARGE SCALE GENOMIC DNA]</scope>
    <source>
        <strain evidence="3">DSM 14365 / CIP 107738 / JCM 11303 / AJ 13395 / SMP-2</strain>
    </source>
</reference>
<gene>
    <name evidence="2" type="ordered locus">Hoch_6449</name>
</gene>
<organism evidence="2 3">
    <name type="scientific">Haliangium ochraceum (strain DSM 14365 / JCM 11303 / SMP-2)</name>
    <dbReference type="NCBI Taxonomy" id="502025"/>
    <lineage>
        <taxon>Bacteria</taxon>
        <taxon>Pseudomonadati</taxon>
        <taxon>Myxococcota</taxon>
        <taxon>Polyangia</taxon>
        <taxon>Haliangiales</taxon>
        <taxon>Kofleriaceae</taxon>
        <taxon>Haliangium</taxon>
    </lineage>
</organism>
<name>D0LQA9_HALO1</name>
<sequence>MTDLQSQVNDRVNSFVAEITELARQAAYEMLSTALDHEEPGGRRMLAVRGGNLQSRRKGAKRTSDELQAMADAFLNYINENPGQRMENIAKELGYSTQELTLPVKKLLSSGKIHVEGQKRATSYYPAAEEEAEEAPKPRGRGRSRKAKGRSRRRKKA</sequence>